<keyword evidence="1" id="KW-0433">Leucine-rich repeat</keyword>
<dbReference type="Proteomes" id="UP000092461">
    <property type="component" value="Unassembled WGS sequence"/>
</dbReference>
<sequence>MLTMGFVISLLLCGTFVALASAQRDTSYCPPQEIILPCRCSQRGDEVQIWCSHSDLPRVLTGIKSVAKTMNHRQIDELILENNLLPSFPGRAFSPLRVLRLMLRHNGLERLSSGWLNDLEDSLVEVFIVERNLRSIPVDSLTGLRKLEAVTIQSESLKRAPDFSNLPRLRYVNIQSSSLIELSPMGFRQLINLDTVTITGSGKLNRLEAGLFHDLPRLKSIDVSNNGINWIHLRALARLPQLKVLKLSGNRITDAGMVGRAIKDLGNLEVLKLDSNRITTLGEGSFVDLPSLRELHLNSNAITEIHHGAFHRTPNLKVVHLESNYLRRVHPESFLQASGSGVEFLHLQENEIGRIEELRSMLDALPRLKFLDLSHNRLEIIPFGALRGHGTLEQLYLDNNMIRMIDRDAFMAMPGLRELRLKNNSLSDILPMPFWNLPGLKGLDLSENHFQRIEPQLLMGLPSLRRLDVSKNTLIDINPSSFVRTAMLETIDLSGNGLSALHPGLFRNLDRLFEIDISDNHLQDMLTGLPMAVERVTVRNNKISSLVQGQATLHLPNVRMLDMSGNMLQRVPRGTFQQMPQLRSLNLAQNGILGLDDDSLAGLMRLESLDLKDNRIVHLHERSLATVPTLIDLNLQNNRLEEISNQLLVNLPQLKRLDLSRNSISLIPPETFRQTRSIEALDLSSNSMRELPASLAGLTELREIDLSYNNLVDLPPDVIASWRSLEELRAASNKVTALRSGSFRNLPMLQYLDVSSNEMRAMEMGAIRNLPELQELVLADNHLHNIPDRVFENLPNLQAVHLQQNFLSSIGPNAFYRTPSIVYLNLSANNFRDLEQTALRSVRSLEVLDLSNNGLRRVTSSPSRQLDWLVELNLDNNRICRVQGEPFATMPRLRVLSLRNNRMTTMSEATFRNLRTNIAILDLDGNPLDCSCNLMWYHSWLMENDFQLPGPRCRDGTMLRDIRLSRSDCQDADSRNSQLNLPLTNEHGDIFARQLDDGSCEDVPYEEYQGNLPPSPEESDYFEKYVDYPLNDTNSLANASLGAAFTFFGLPLTTLGLGRLWGQGRGNTERSDTVGSRGRGRVQVYRPDDPELLKLLGKTKKPQSGNPSGAGSPMAKENPQYYRPYFQTPFQEPAQVQKGGFVPMLPGVAGGFMPINDPYGNATNSTDALGKNTTNDTWPQEFQEEVPLVTETPRRIVVKGQPVKRGPIVVEAEPQDAPRKNAELQQNDESKKEEESLAEGPTTASPVQEVISDLNDISRHEEVDLAAPVEDAASSYPRPDFTKEHKFWENPTGDTSGSLSALVAPGAQQGSLKGPPGRSTITKVFTPAPIAVQNIPATEEYLHSQGQDNEVDSNDFVTSTSVWNPHAGAQESC</sequence>
<dbReference type="PANTHER" id="PTHR24366:SF96">
    <property type="entry name" value="LEUCINE RICH REPEAT CONTAINING 53"/>
    <property type="match status" value="1"/>
</dbReference>
<feature type="compositionally biased region" description="Basic and acidic residues" evidence="3">
    <location>
        <begin position="1216"/>
        <end position="1235"/>
    </location>
</feature>
<feature type="chain" id="PRO_5044555291" evidence="4">
    <location>
        <begin position="23"/>
        <end position="1373"/>
    </location>
</feature>
<dbReference type="Pfam" id="PF13855">
    <property type="entry name" value="LRR_8"/>
    <property type="match status" value="7"/>
</dbReference>
<dbReference type="PANTHER" id="PTHR24366">
    <property type="entry name" value="IG(IMMUNOGLOBULIN) AND LRR(LEUCINE RICH REPEAT) DOMAINS"/>
    <property type="match status" value="1"/>
</dbReference>
<organism evidence="6 7">
    <name type="scientific">Lutzomyia longipalpis</name>
    <name type="common">Sand fly</name>
    <dbReference type="NCBI Taxonomy" id="7200"/>
    <lineage>
        <taxon>Eukaryota</taxon>
        <taxon>Metazoa</taxon>
        <taxon>Ecdysozoa</taxon>
        <taxon>Arthropoda</taxon>
        <taxon>Hexapoda</taxon>
        <taxon>Insecta</taxon>
        <taxon>Pterygota</taxon>
        <taxon>Neoptera</taxon>
        <taxon>Endopterygota</taxon>
        <taxon>Diptera</taxon>
        <taxon>Nematocera</taxon>
        <taxon>Psychodoidea</taxon>
        <taxon>Psychodidae</taxon>
        <taxon>Lutzomyia</taxon>
        <taxon>Lutzomyia</taxon>
    </lineage>
</organism>
<dbReference type="InterPro" id="IPR003591">
    <property type="entry name" value="Leu-rich_rpt_typical-subtyp"/>
</dbReference>
<feature type="region of interest" description="Disordered" evidence="3">
    <location>
        <begin position="1096"/>
        <end position="1119"/>
    </location>
</feature>
<dbReference type="PROSITE" id="PS51450">
    <property type="entry name" value="LRR"/>
    <property type="match status" value="5"/>
</dbReference>
<name>A0A1B0CEX4_LUTLO</name>
<keyword evidence="2" id="KW-0677">Repeat</keyword>
<dbReference type="EMBL" id="AJWK01009395">
    <property type="status" value="NOT_ANNOTATED_CDS"/>
    <property type="molecule type" value="Genomic_DNA"/>
</dbReference>
<dbReference type="EMBL" id="GITU01005432">
    <property type="protein sequence ID" value="MBC1174135.1"/>
    <property type="molecule type" value="Transcribed_RNA"/>
</dbReference>
<feature type="region of interest" description="Disordered" evidence="3">
    <location>
        <begin position="1063"/>
        <end position="1083"/>
    </location>
</feature>
<evidence type="ECO:0000256" key="1">
    <source>
        <dbReference type="ARBA" id="ARBA00022614"/>
    </source>
</evidence>
<reference evidence="6" key="3">
    <citation type="submission" date="2020-05" db="UniProtKB">
        <authorList>
            <consortium name="EnsemblMetazoa"/>
        </authorList>
    </citation>
    <scope>IDENTIFICATION</scope>
    <source>
        <strain evidence="6">Jacobina</strain>
    </source>
</reference>
<keyword evidence="4" id="KW-0732">Signal</keyword>
<dbReference type="VEuPathDB" id="VectorBase:LLONM1_004697"/>
<reference evidence="5" key="2">
    <citation type="journal article" date="2020" name="BMC">
        <title>Leishmania infection induces a limited differential gene expression in the sand fly midgut.</title>
        <authorList>
            <person name="Coutinho-Abreu I.V."/>
            <person name="Serafim T.D."/>
            <person name="Meneses C."/>
            <person name="Kamhawi S."/>
            <person name="Oliveira F."/>
            <person name="Valenzuela J.G."/>
        </authorList>
    </citation>
    <scope>NUCLEOTIDE SEQUENCE</scope>
    <source>
        <strain evidence="5">Jacobina</strain>
        <tissue evidence="5">Midgut</tissue>
    </source>
</reference>
<accession>A0A1B0CEX4</accession>
<dbReference type="VEuPathDB" id="VectorBase:LLOJ002894"/>
<protein>
    <submittedName>
        <fullName evidence="5">Putative membrane glycoprotein lig-1</fullName>
    </submittedName>
</protein>
<dbReference type="SMART" id="SM00364">
    <property type="entry name" value="LRR_BAC"/>
    <property type="match status" value="8"/>
</dbReference>
<dbReference type="Pfam" id="PF00560">
    <property type="entry name" value="LRR_1"/>
    <property type="match status" value="1"/>
</dbReference>
<dbReference type="Gene3D" id="3.80.10.10">
    <property type="entry name" value="Ribonuclease Inhibitor"/>
    <property type="match status" value="6"/>
</dbReference>
<evidence type="ECO:0000256" key="3">
    <source>
        <dbReference type="SAM" id="MobiDB-lite"/>
    </source>
</evidence>
<dbReference type="InterPro" id="IPR032675">
    <property type="entry name" value="LRR_dom_sf"/>
</dbReference>
<evidence type="ECO:0000313" key="7">
    <source>
        <dbReference type="Proteomes" id="UP000092461"/>
    </source>
</evidence>
<evidence type="ECO:0000313" key="5">
    <source>
        <dbReference type="EMBL" id="MBC1174135.1"/>
    </source>
</evidence>
<proteinExistence type="predicted"/>
<dbReference type="EnsemblMetazoa" id="LLOJ002894-RA">
    <property type="protein sequence ID" value="LLOJ002894-PA"/>
    <property type="gene ID" value="LLOJ002894"/>
</dbReference>
<evidence type="ECO:0000256" key="4">
    <source>
        <dbReference type="SAM" id="SignalP"/>
    </source>
</evidence>
<feature type="region of interest" description="Disordered" evidence="3">
    <location>
        <begin position="1209"/>
        <end position="1247"/>
    </location>
</feature>
<dbReference type="SUPFAM" id="SSF52058">
    <property type="entry name" value="L domain-like"/>
    <property type="match status" value="3"/>
</dbReference>
<dbReference type="SMART" id="SM00369">
    <property type="entry name" value="LRR_TYP"/>
    <property type="match status" value="27"/>
</dbReference>
<feature type="signal peptide" evidence="4">
    <location>
        <begin position="1"/>
        <end position="22"/>
    </location>
</feature>
<evidence type="ECO:0000256" key="2">
    <source>
        <dbReference type="ARBA" id="ARBA00022737"/>
    </source>
</evidence>
<feature type="region of interest" description="Disordered" evidence="3">
    <location>
        <begin position="1344"/>
        <end position="1373"/>
    </location>
</feature>
<reference evidence="7" key="1">
    <citation type="submission" date="2012-05" db="EMBL/GenBank/DDBJ databases">
        <title>Whole Genome Assembly of Lutzomyia longipalpis.</title>
        <authorList>
            <person name="Richards S."/>
            <person name="Qu C."/>
            <person name="Dillon R."/>
            <person name="Worley K."/>
            <person name="Scherer S."/>
            <person name="Batterton M."/>
            <person name="Taylor A."/>
            <person name="Hawes A."/>
            <person name="Hernandez B."/>
            <person name="Kovar C."/>
            <person name="Mandapat C."/>
            <person name="Pham C."/>
            <person name="Qu C."/>
            <person name="Jing C."/>
            <person name="Bess C."/>
            <person name="Bandaranaike D."/>
            <person name="Ngo D."/>
            <person name="Ongeri F."/>
            <person name="Arias F."/>
            <person name="Lara F."/>
            <person name="Weissenberger G."/>
            <person name="Kamau G."/>
            <person name="Han H."/>
            <person name="Shen H."/>
            <person name="Dinh H."/>
            <person name="Khalil I."/>
            <person name="Jones J."/>
            <person name="Shafer J."/>
            <person name="Jayaseelan J."/>
            <person name="Quiroz J."/>
            <person name="Blankenburg K."/>
            <person name="Nguyen L."/>
            <person name="Jackson L."/>
            <person name="Francisco L."/>
            <person name="Tang L.-Y."/>
            <person name="Pu L.-L."/>
            <person name="Perales L."/>
            <person name="Lorensuhewa L."/>
            <person name="Munidasa M."/>
            <person name="Coyle M."/>
            <person name="Taylor M."/>
            <person name="Puazo M."/>
            <person name="Firestine M."/>
            <person name="Scheel M."/>
            <person name="Javaid M."/>
            <person name="Wang M."/>
            <person name="Li M."/>
            <person name="Tabassum N."/>
            <person name="Saada N."/>
            <person name="Osuji N."/>
            <person name="Aqrawi P."/>
            <person name="Fu Q."/>
            <person name="Thornton R."/>
            <person name="Raj R."/>
            <person name="Goodspeed R."/>
            <person name="Mata R."/>
            <person name="Najjar R."/>
            <person name="Gubbala S."/>
            <person name="Lee S."/>
            <person name="Denson S."/>
            <person name="Patil S."/>
            <person name="Macmil S."/>
            <person name="Qi S."/>
            <person name="Matskevitch T."/>
            <person name="Palculict T."/>
            <person name="Mathew T."/>
            <person name="Vee V."/>
            <person name="Velamala V."/>
            <person name="Korchina V."/>
            <person name="Cai W."/>
            <person name="Liu W."/>
            <person name="Dai W."/>
            <person name="Zou X."/>
            <person name="Zhu Y."/>
            <person name="Zhang Y."/>
            <person name="Wu Y.-Q."/>
            <person name="Xin Y."/>
            <person name="Nazarath L."/>
            <person name="Kovar C."/>
            <person name="Han Y."/>
            <person name="Muzny D."/>
            <person name="Gibbs R."/>
        </authorList>
    </citation>
    <scope>NUCLEOTIDE SEQUENCE [LARGE SCALE GENOMIC DNA]</scope>
    <source>
        <strain evidence="7">Jacobina</strain>
    </source>
</reference>
<evidence type="ECO:0000313" key="6">
    <source>
        <dbReference type="EnsemblMetazoa" id="LLOJ002894-PA"/>
    </source>
</evidence>
<dbReference type="FunFam" id="3.80.10.10:FF:001164">
    <property type="entry name" value="GH01279p"/>
    <property type="match status" value="3"/>
</dbReference>
<dbReference type="InterPro" id="IPR001611">
    <property type="entry name" value="Leu-rich_rpt"/>
</dbReference>
<keyword evidence="7" id="KW-1185">Reference proteome</keyword>